<protein>
    <submittedName>
        <fullName evidence="1">Uncharacterized protein</fullName>
    </submittedName>
</protein>
<dbReference type="EMBL" id="LR792683">
    <property type="protein sequence ID" value="CAB3393088.1"/>
    <property type="molecule type" value="Genomic_DNA"/>
</dbReference>
<evidence type="ECO:0000313" key="2">
    <source>
        <dbReference type="Proteomes" id="UP000502196"/>
    </source>
</evidence>
<dbReference type="Proteomes" id="UP000502196">
    <property type="component" value="Chromosome"/>
</dbReference>
<organism evidence="1 2">
    <name type="scientific">Kyrpidia spormannii</name>
    <dbReference type="NCBI Taxonomy" id="2055160"/>
    <lineage>
        <taxon>Bacteria</taxon>
        <taxon>Bacillati</taxon>
        <taxon>Bacillota</taxon>
        <taxon>Bacilli</taxon>
        <taxon>Bacillales</taxon>
        <taxon>Alicyclobacillaceae</taxon>
        <taxon>Kyrpidia</taxon>
    </lineage>
</organism>
<dbReference type="AlphaFoldDB" id="A0A6F9E8C8"/>
<name>A0A6F9E8C8_9BACL</name>
<accession>A0A6F9E8C8</accession>
<evidence type="ECO:0000313" key="1">
    <source>
        <dbReference type="EMBL" id="CAB3393088.1"/>
    </source>
</evidence>
<reference evidence="1 2" key="1">
    <citation type="submission" date="2020-04" db="EMBL/GenBank/DDBJ databases">
        <authorList>
            <person name="Hogendoorn C."/>
        </authorList>
    </citation>
    <scope>NUCLEOTIDE SEQUENCE [LARGE SCALE GENOMIC DNA]</scope>
    <source>
        <strain evidence="1">COOX1</strain>
    </source>
</reference>
<gene>
    <name evidence="1" type="ORF">COOX1_1735</name>
</gene>
<proteinExistence type="predicted"/>
<sequence length="48" mass="5400">MGLNIDGFPLYYRVGFAETCTHALGEEDCRTAAQKFTGTLEYLRIVEV</sequence>